<evidence type="ECO:0000313" key="4">
    <source>
        <dbReference type="Proteomes" id="UP000019373"/>
    </source>
</evidence>
<evidence type="ECO:0008006" key="5">
    <source>
        <dbReference type="Google" id="ProtNLM"/>
    </source>
</evidence>
<evidence type="ECO:0000313" key="3">
    <source>
        <dbReference type="EMBL" id="ERF73969.1"/>
    </source>
</evidence>
<dbReference type="EMBL" id="KE720912">
    <property type="protein sequence ID" value="ERF73969.1"/>
    <property type="molecule type" value="Genomic_DNA"/>
</dbReference>
<feature type="region of interest" description="Disordered" evidence="2">
    <location>
        <begin position="86"/>
        <end position="135"/>
    </location>
</feature>
<dbReference type="Proteomes" id="UP000019373">
    <property type="component" value="Unassembled WGS sequence"/>
</dbReference>
<feature type="compositionally biased region" description="Basic and acidic residues" evidence="2">
    <location>
        <begin position="125"/>
        <end position="134"/>
    </location>
</feature>
<dbReference type="AlphaFoldDB" id="U1HX21"/>
<accession>U1HX21</accession>
<proteinExistence type="predicted"/>
<dbReference type="eggNOG" id="ENOG502SG3D">
    <property type="taxonomic scope" value="Eukaryota"/>
</dbReference>
<dbReference type="RefSeq" id="XP_007800383.1">
    <property type="nucleotide sequence ID" value="XM_007802192.1"/>
</dbReference>
<reference evidence="4" key="1">
    <citation type="journal article" date="2014" name="BMC Genomics">
        <title>Genome characteristics reveal the impact of lichenization on lichen-forming fungus Endocarpon pusillum Hedwig (Verrucariales, Ascomycota).</title>
        <authorList>
            <person name="Wang Y.-Y."/>
            <person name="Liu B."/>
            <person name="Zhang X.-Y."/>
            <person name="Zhou Q.-M."/>
            <person name="Zhang T."/>
            <person name="Li H."/>
            <person name="Yu Y.-F."/>
            <person name="Zhang X.-L."/>
            <person name="Hao X.-Y."/>
            <person name="Wang M."/>
            <person name="Wang L."/>
            <person name="Wei J.-C."/>
        </authorList>
    </citation>
    <scope>NUCLEOTIDE SEQUENCE [LARGE SCALE GENOMIC DNA]</scope>
    <source>
        <strain evidence="4">Z07020 / HMAS-L-300199</strain>
    </source>
</reference>
<dbReference type="HOGENOM" id="CLU_891443_0_0_1"/>
<evidence type="ECO:0000256" key="2">
    <source>
        <dbReference type="SAM" id="MobiDB-lite"/>
    </source>
</evidence>
<evidence type="ECO:0000256" key="1">
    <source>
        <dbReference type="SAM" id="Coils"/>
    </source>
</evidence>
<feature type="coiled-coil region" evidence="1">
    <location>
        <begin position="29"/>
        <end position="81"/>
    </location>
</feature>
<protein>
    <recommendedName>
        <fullName evidence="5">Retrotransposon gag domain-containing protein</fullName>
    </recommendedName>
</protein>
<dbReference type="OrthoDB" id="4206427at2759"/>
<organism evidence="3 4">
    <name type="scientific">Endocarpon pusillum (strain Z07020 / HMAS-L-300199)</name>
    <name type="common">Lichen-forming fungus</name>
    <dbReference type="NCBI Taxonomy" id="1263415"/>
    <lineage>
        <taxon>Eukaryota</taxon>
        <taxon>Fungi</taxon>
        <taxon>Dikarya</taxon>
        <taxon>Ascomycota</taxon>
        <taxon>Pezizomycotina</taxon>
        <taxon>Eurotiomycetes</taxon>
        <taxon>Chaetothyriomycetidae</taxon>
        <taxon>Verrucariales</taxon>
        <taxon>Verrucariaceae</taxon>
        <taxon>Endocarpon</taxon>
    </lineage>
</organism>
<keyword evidence="4" id="KW-1185">Reference proteome</keyword>
<name>U1HX21_ENDPU</name>
<feature type="compositionally biased region" description="Polar residues" evidence="2">
    <location>
        <begin position="95"/>
        <end position="123"/>
    </location>
</feature>
<gene>
    <name evidence="3" type="ORF">EPUS_09419</name>
</gene>
<keyword evidence="1" id="KW-0175">Coiled coil</keyword>
<dbReference type="GeneID" id="19244234"/>
<sequence length="312" mass="35679">MALVNENQTHAAAFVLTLAAVYEEEKALRLEKEAEHREVLQEKETWEERYQDLDGGTSIEIEALKNRLRDKEEIIQNLRDKVTAIPKPQVRVESPSGTSTEQESLPQRQASLEATPSPSTVLGTKTEKLPHPEVFEDGSPQKFRSWLSAMKMKFMVNAALFPTELSKVAYVQSRTGGDAQELLGSYFEDFKRAQISDIFADLSTRFDSPFRQETARREYHYLRQRQQDLAAFLGDFRQLSREAEVREEDQIVDLRDKIRDDLKQVIILRRYASIQEMITDLTYANINSRRIASNKPAASANTPVKPLVPSTC</sequence>